<keyword evidence="6" id="KW-1185">Reference proteome</keyword>
<organism evidence="4 5">
    <name type="scientific">Erythrobacter ramosus</name>
    <dbReference type="NCBI Taxonomy" id="35811"/>
    <lineage>
        <taxon>Bacteria</taxon>
        <taxon>Pseudomonadati</taxon>
        <taxon>Pseudomonadota</taxon>
        <taxon>Alphaproteobacteria</taxon>
        <taxon>Sphingomonadales</taxon>
        <taxon>Erythrobacteraceae</taxon>
        <taxon>Erythrobacter/Porphyrobacter group</taxon>
        <taxon>Erythrobacter</taxon>
    </lineage>
</organism>
<comment type="caution">
    <text evidence="4">The sequence shown here is derived from an EMBL/GenBank/DDBJ whole genome shotgun (WGS) entry which is preliminary data.</text>
</comment>
<dbReference type="OrthoDB" id="9806180at2"/>
<reference evidence="3 6" key="2">
    <citation type="submission" date="2020-08" db="EMBL/GenBank/DDBJ databases">
        <title>Genomic Encyclopedia of Type Strains, Phase IV (KMG-IV): sequencing the most valuable type-strain genomes for metagenomic binning, comparative biology and taxonomic classification.</title>
        <authorList>
            <person name="Goeker M."/>
        </authorList>
    </citation>
    <scope>NUCLEOTIDE SEQUENCE [LARGE SCALE GENOMIC DNA]</scope>
    <source>
        <strain evidence="3 6">DSM 8510</strain>
    </source>
</reference>
<dbReference type="GO" id="GO:0016787">
    <property type="term" value="F:hydrolase activity"/>
    <property type="evidence" value="ECO:0007669"/>
    <property type="project" value="UniProtKB-KW"/>
</dbReference>
<dbReference type="Proteomes" id="UP000548685">
    <property type="component" value="Unassembled WGS sequence"/>
</dbReference>
<evidence type="ECO:0000313" key="3">
    <source>
        <dbReference type="EMBL" id="MBB3774268.1"/>
    </source>
</evidence>
<dbReference type="InterPro" id="IPR050300">
    <property type="entry name" value="GDXG_lipolytic_enzyme"/>
</dbReference>
<dbReference type="Proteomes" id="UP000430021">
    <property type="component" value="Unassembled WGS sequence"/>
</dbReference>
<evidence type="ECO:0000313" key="5">
    <source>
        <dbReference type="Proteomes" id="UP000430021"/>
    </source>
</evidence>
<dbReference type="Gene3D" id="3.40.50.1820">
    <property type="entry name" value="alpha/beta hydrolase"/>
    <property type="match status" value="1"/>
</dbReference>
<dbReference type="SUPFAM" id="SSF53474">
    <property type="entry name" value="alpha/beta-Hydrolases"/>
    <property type="match status" value="1"/>
</dbReference>
<feature type="domain" description="Alpha/beta hydrolase fold-3" evidence="2">
    <location>
        <begin position="88"/>
        <end position="291"/>
    </location>
</feature>
<evidence type="ECO:0000313" key="6">
    <source>
        <dbReference type="Proteomes" id="UP000548685"/>
    </source>
</evidence>
<evidence type="ECO:0000313" key="4">
    <source>
        <dbReference type="EMBL" id="MXP38074.1"/>
    </source>
</evidence>
<dbReference type="AlphaFoldDB" id="A0A6I4UJT2"/>
<keyword evidence="1 4" id="KW-0378">Hydrolase</keyword>
<dbReference type="PANTHER" id="PTHR48081:SF8">
    <property type="entry name" value="ALPHA_BETA HYDROLASE FOLD-3 DOMAIN-CONTAINING PROTEIN-RELATED"/>
    <property type="match status" value="1"/>
</dbReference>
<sequence>MLTDSSIALRSASPSLLMRVIKFVIARGKPVFPHDEAGFHTVMTGRRLPVDAPMPEGFRKRFIVEEREVLGSRVVTLHPKGGPGAWHMLYFHGGGFVQPMFKVHWPLVAEMVKACGISVTVPLYPMVPEAPYTAQDALADAVYAELAARHDPARIILNGDSAGGHMALALALRLARSGWAMPGKLALFSPWLDLGLADPAIVAVEPHDLMLKIGTLRACGGLVAAGRAMDDPAVSPLYAAPDMLAQLPPTRIWTGRHDIFIIDSRSFLGRLRAAGVDAKLYEYEAAPHVFMAVLPTREAKDVIGLLREFLAD</sequence>
<evidence type="ECO:0000256" key="1">
    <source>
        <dbReference type="ARBA" id="ARBA00022801"/>
    </source>
</evidence>
<dbReference type="Pfam" id="PF07859">
    <property type="entry name" value="Abhydrolase_3"/>
    <property type="match status" value="1"/>
</dbReference>
<dbReference type="PANTHER" id="PTHR48081">
    <property type="entry name" value="AB HYDROLASE SUPERFAMILY PROTEIN C4A8.06C"/>
    <property type="match status" value="1"/>
</dbReference>
<dbReference type="InterPro" id="IPR013094">
    <property type="entry name" value="AB_hydrolase_3"/>
</dbReference>
<dbReference type="EMBL" id="WTYB01000001">
    <property type="protein sequence ID" value="MXP38074.1"/>
    <property type="molecule type" value="Genomic_DNA"/>
</dbReference>
<dbReference type="InterPro" id="IPR029058">
    <property type="entry name" value="AB_hydrolase_fold"/>
</dbReference>
<dbReference type="RefSeq" id="WP_160760151.1">
    <property type="nucleotide sequence ID" value="NZ_BAAADZ010000002.1"/>
</dbReference>
<gene>
    <name evidence="3" type="ORF">FHS52_000211</name>
    <name evidence="4" type="ORF">GRI59_05525</name>
</gene>
<name>A0A6I4UJT2_9SPHN</name>
<accession>A0A6I4UJT2</accession>
<evidence type="ECO:0000259" key="2">
    <source>
        <dbReference type="Pfam" id="PF07859"/>
    </source>
</evidence>
<reference evidence="4 5" key="1">
    <citation type="submission" date="2019-12" db="EMBL/GenBank/DDBJ databases">
        <title>Genomic-based taxomic classification of the family Erythrobacteraceae.</title>
        <authorList>
            <person name="Xu L."/>
        </authorList>
    </citation>
    <scope>NUCLEOTIDE SEQUENCE [LARGE SCALE GENOMIC DNA]</scope>
    <source>
        <strain evidence="4 5">JCM 10282</strain>
    </source>
</reference>
<proteinExistence type="predicted"/>
<protein>
    <submittedName>
        <fullName evidence="3">Acetyl esterase/lipase</fullName>
    </submittedName>
    <submittedName>
        <fullName evidence="4">Alpha/beta hydrolase fold domain-containing protein</fullName>
    </submittedName>
</protein>
<dbReference type="EMBL" id="JACICE010000001">
    <property type="protein sequence ID" value="MBB3774268.1"/>
    <property type="molecule type" value="Genomic_DNA"/>
</dbReference>